<gene>
    <name evidence="3" type="ORF">HK100_007279</name>
</gene>
<comment type="similarity">
    <text evidence="1">Belongs to the PstS family.</text>
</comment>
<keyword evidence="4" id="KW-1185">Reference proteome</keyword>
<evidence type="ECO:0000259" key="2">
    <source>
        <dbReference type="Pfam" id="PF12849"/>
    </source>
</evidence>
<accession>A0AAD5SQX3</accession>
<name>A0AAD5SQX3_9FUNG</name>
<dbReference type="EMBL" id="JADGJH010003422">
    <property type="protein sequence ID" value="KAJ3091051.1"/>
    <property type="molecule type" value="Genomic_DNA"/>
</dbReference>
<dbReference type="Pfam" id="PF12849">
    <property type="entry name" value="PBP_like_2"/>
    <property type="match status" value="1"/>
</dbReference>
<dbReference type="Gene3D" id="3.40.190.10">
    <property type="entry name" value="Periplasmic binding protein-like II"/>
    <property type="match status" value="2"/>
</dbReference>
<feature type="domain" description="PBP" evidence="2">
    <location>
        <begin position="22"/>
        <end position="143"/>
    </location>
</feature>
<evidence type="ECO:0000313" key="3">
    <source>
        <dbReference type="EMBL" id="KAJ3091051.1"/>
    </source>
</evidence>
<dbReference type="InterPro" id="IPR024370">
    <property type="entry name" value="PBP_domain"/>
</dbReference>
<dbReference type="PANTHER" id="PTHR42996">
    <property type="entry name" value="PHOSPHATE-BINDING PROTEIN PSTS"/>
    <property type="match status" value="1"/>
</dbReference>
<dbReference type="Proteomes" id="UP001211907">
    <property type="component" value="Unassembled WGS sequence"/>
</dbReference>
<evidence type="ECO:0000256" key="1">
    <source>
        <dbReference type="ARBA" id="ARBA00008725"/>
    </source>
</evidence>
<dbReference type="SUPFAM" id="SSF53850">
    <property type="entry name" value="Periplasmic binding protein-like II"/>
    <property type="match status" value="1"/>
</dbReference>
<dbReference type="AlphaFoldDB" id="A0AAD5SQX3"/>
<evidence type="ECO:0000313" key="4">
    <source>
        <dbReference type="Proteomes" id="UP001211907"/>
    </source>
</evidence>
<dbReference type="PANTHER" id="PTHR42996:SF1">
    <property type="entry name" value="PHOSPHATE-BINDING PROTEIN PSTS"/>
    <property type="match status" value="1"/>
</dbReference>
<reference evidence="3" key="1">
    <citation type="submission" date="2020-05" db="EMBL/GenBank/DDBJ databases">
        <title>Phylogenomic resolution of chytrid fungi.</title>
        <authorList>
            <person name="Stajich J.E."/>
            <person name="Amses K."/>
            <person name="Simmons R."/>
            <person name="Seto K."/>
            <person name="Myers J."/>
            <person name="Bonds A."/>
            <person name="Quandt C.A."/>
            <person name="Barry K."/>
            <person name="Liu P."/>
            <person name="Grigoriev I."/>
            <person name="Longcore J.E."/>
            <person name="James T.Y."/>
        </authorList>
    </citation>
    <scope>NUCLEOTIDE SEQUENCE</scope>
    <source>
        <strain evidence="3">JEL0513</strain>
    </source>
</reference>
<protein>
    <recommendedName>
        <fullName evidence="2">PBP domain-containing protein</fullName>
    </recommendedName>
</protein>
<organism evidence="3 4">
    <name type="scientific">Physocladia obscura</name>
    <dbReference type="NCBI Taxonomy" id="109957"/>
    <lineage>
        <taxon>Eukaryota</taxon>
        <taxon>Fungi</taxon>
        <taxon>Fungi incertae sedis</taxon>
        <taxon>Chytridiomycota</taxon>
        <taxon>Chytridiomycota incertae sedis</taxon>
        <taxon>Chytridiomycetes</taxon>
        <taxon>Chytridiales</taxon>
        <taxon>Chytriomycetaceae</taxon>
        <taxon>Physocladia</taxon>
    </lineage>
</organism>
<proteinExistence type="inferred from homology"/>
<sequence length="319" mass="34391">MVYSGQYNFGADDLAITIPESNTTHLVALPALAGGLVIAYNLNAAKTVVKFSRKALPRIFDGTITHWNHPYLVADNPFLATVTAAITIVKRSKTTGSTVNLIKILAMMDKTEGYAGVSPFSVPGYYFSMNNSVAAATTSAAGVIIGSIPWTLTYLNQYEATQQCLAAGFNCIGGMVQHVDGTFLNCTTQSLSIAVANVDMKKLDSLNIYNSTLSALDVSAPGAYPLTAICNWAINPDSISPSYVDTVWTLRFMWYFFKHPEFSEQLGYVSVGNSEIATKTLTFLKGIKFNGQQLYGNSICDPLINGSYTNPCVHGYCAG</sequence>
<dbReference type="InterPro" id="IPR050962">
    <property type="entry name" value="Phosphate-bind_PstS"/>
</dbReference>
<comment type="caution">
    <text evidence="3">The sequence shown here is derived from an EMBL/GenBank/DDBJ whole genome shotgun (WGS) entry which is preliminary data.</text>
</comment>